<accession>A0A2T1A4Z6</accession>
<dbReference type="GO" id="GO:0000166">
    <property type="term" value="F:nucleotide binding"/>
    <property type="evidence" value="ECO:0007669"/>
    <property type="project" value="InterPro"/>
</dbReference>
<dbReference type="InterPro" id="IPR002562">
    <property type="entry name" value="3'-5'_exonuclease_dom"/>
</dbReference>
<name>A0A2T1A4Z6_9ACTN</name>
<dbReference type="Pfam" id="PF00570">
    <property type="entry name" value="HRDC"/>
    <property type="match status" value="1"/>
</dbReference>
<dbReference type="EMBL" id="PVUE01000002">
    <property type="protein sequence ID" value="PRZ43672.1"/>
    <property type="molecule type" value="Genomic_DNA"/>
</dbReference>
<dbReference type="SUPFAM" id="SSF53098">
    <property type="entry name" value="Ribonuclease H-like"/>
    <property type="match status" value="1"/>
</dbReference>
<proteinExistence type="predicted"/>
<dbReference type="SUPFAM" id="SSF47819">
    <property type="entry name" value="HRDC-like"/>
    <property type="match status" value="1"/>
</dbReference>
<keyword evidence="4" id="KW-1185">Reference proteome</keyword>
<feature type="region of interest" description="Disordered" evidence="1">
    <location>
        <begin position="1"/>
        <end position="29"/>
    </location>
</feature>
<dbReference type="InterPro" id="IPR012337">
    <property type="entry name" value="RNaseH-like_sf"/>
</dbReference>
<dbReference type="Proteomes" id="UP000237752">
    <property type="component" value="Unassembled WGS sequence"/>
</dbReference>
<dbReference type="PROSITE" id="PS50967">
    <property type="entry name" value="HRDC"/>
    <property type="match status" value="1"/>
</dbReference>
<dbReference type="SMART" id="SM00341">
    <property type="entry name" value="HRDC"/>
    <property type="match status" value="1"/>
</dbReference>
<dbReference type="Pfam" id="PF18305">
    <property type="entry name" value="DNA_pol_A_exoN"/>
    <property type="match status" value="1"/>
</dbReference>
<evidence type="ECO:0000313" key="3">
    <source>
        <dbReference type="EMBL" id="PRZ43672.1"/>
    </source>
</evidence>
<evidence type="ECO:0000259" key="2">
    <source>
        <dbReference type="PROSITE" id="PS50967"/>
    </source>
</evidence>
<dbReference type="GO" id="GO:0006139">
    <property type="term" value="P:nucleobase-containing compound metabolic process"/>
    <property type="evidence" value="ECO:0007669"/>
    <property type="project" value="InterPro"/>
</dbReference>
<organism evidence="3 4">
    <name type="scientific">Antricoccus suffuscus</name>
    <dbReference type="NCBI Taxonomy" id="1629062"/>
    <lineage>
        <taxon>Bacteria</taxon>
        <taxon>Bacillati</taxon>
        <taxon>Actinomycetota</taxon>
        <taxon>Actinomycetes</taxon>
        <taxon>Geodermatophilales</taxon>
        <taxon>Antricoccaceae</taxon>
        <taxon>Antricoccus</taxon>
    </lineage>
</organism>
<dbReference type="SMART" id="SM00474">
    <property type="entry name" value="35EXOc"/>
    <property type="match status" value="1"/>
</dbReference>
<sequence length="407" mass="44547">MPDSPDSPPDDDEVTALLEPPGGVSAPLTTPEQIADLARRLSSAEGPVAIDAERASGYRYSPRAHLIQLNRRGVGTVLIDPIEVPDLSSIGEALRGVEWVIHAASQDLACLAETGMRPDRLFDTELGGRIAGLERVSLGRMTELLLKISLAKGHSAADWSIRPLPRDYLVYAALDVEILLDLRDEVEALLDKQGKLGWAHEEFESVRTAPPPPPRVNPWRRTNGIQAVKDRPGLAIVRALWESRDEIAKRTDLAPGKVLPDRLIVAAAIAKPKHMGAMLDLDGFTRRGVITHRKRWLEAINAALGLPETELPPRREPTDPSAPPSRWMSKEPKVAEFFATAREVVLALSEELSIPAENIVPPTAIRSLAWQHPEHVDTESVDAFLAAEGARPWQRALVAERIAAALN</sequence>
<evidence type="ECO:0000256" key="1">
    <source>
        <dbReference type="SAM" id="MobiDB-lite"/>
    </source>
</evidence>
<reference evidence="3 4" key="1">
    <citation type="submission" date="2018-03" db="EMBL/GenBank/DDBJ databases">
        <title>Genomic Encyclopedia of Archaeal and Bacterial Type Strains, Phase II (KMG-II): from individual species to whole genera.</title>
        <authorList>
            <person name="Goeker M."/>
        </authorList>
    </citation>
    <scope>NUCLEOTIDE SEQUENCE [LARGE SCALE GENOMIC DNA]</scope>
    <source>
        <strain evidence="3 4">DSM 100065</strain>
    </source>
</reference>
<dbReference type="InterPro" id="IPR041605">
    <property type="entry name" value="Exo_C"/>
</dbReference>
<dbReference type="Gene3D" id="1.10.150.80">
    <property type="entry name" value="HRDC domain"/>
    <property type="match status" value="2"/>
</dbReference>
<evidence type="ECO:0000313" key="4">
    <source>
        <dbReference type="Proteomes" id="UP000237752"/>
    </source>
</evidence>
<dbReference type="Pfam" id="PF01612">
    <property type="entry name" value="DNA_pol_A_exo1"/>
    <property type="match status" value="1"/>
</dbReference>
<feature type="domain" description="HRDC" evidence="2">
    <location>
        <begin position="230"/>
        <end position="310"/>
    </location>
</feature>
<protein>
    <submittedName>
        <fullName evidence="3">Ribonuclease D</fullName>
    </submittedName>
</protein>
<dbReference type="OrthoDB" id="144122at2"/>
<dbReference type="CDD" id="cd06142">
    <property type="entry name" value="RNaseD_exo"/>
    <property type="match status" value="1"/>
</dbReference>
<dbReference type="PANTHER" id="PTHR47649">
    <property type="entry name" value="RIBONUCLEASE D"/>
    <property type="match status" value="1"/>
</dbReference>
<dbReference type="AlphaFoldDB" id="A0A2T1A4Z6"/>
<dbReference type="GO" id="GO:0003676">
    <property type="term" value="F:nucleic acid binding"/>
    <property type="evidence" value="ECO:0007669"/>
    <property type="project" value="InterPro"/>
</dbReference>
<dbReference type="InterPro" id="IPR051086">
    <property type="entry name" value="RNase_D-like"/>
</dbReference>
<dbReference type="InterPro" id="IPR036397">
    <property type="entry name" value="RNaseH_sf"/>
</dbReference>
<comment type="caution">
    <text evidence="3">The sequence shown here is derived from an EMBL/GenBank/DDBJ whole genome shotgun (WGS) entry which is preliminary data.</text>
</comment>
<dbReference type="RefSeq" id="WP_106347807.1">
    <property type="nucleotide sequence ID" value="NZ_PVUE01000002.1"/>
</dbReference>
<dbReference type="InterPro" id="IPR044876">
    <property type="entry name" value="HRDC_dom_sf"/>
</dbReference>
<dbReference type="InterPro" id="IPR010997">
    <property type="entry name" value="HRDC-like_sf"/>
</dbReference>
<dbReference type="PANTHER" id="PTHR47649:SF1">
    <property type="entry name" value="RIBONUCLEASE D"/>
    <property type="match status" value="1"/>
</dbReference>
<dbReference type="GO" id="GO:0008408">
    <property type="term" value="F:3'-5' exonuclease activity"/>
    <property type="evidence" value="ECO:0007669"/>
    <property type="project" value="InterPro"/>
</dbReference>
<gene>
    <name evidence="3" type="ORF">CLV47_102363</name>
</gene>
<dbReference type="InterPro" id="IPR002121">
    <property type="entry name" value="HRDC_dom"/>
</dbReference>
<dbReference type="Gene3D" id="3.30.420.10">
    <property type="entry name" value="Ribonuclease H-like superfamily/Ribonuclease H"/>
    <property type="match status" value="1"/>
</dbReference>
<feature type="region of interest" description="Disordered" evidence="1">
    <location>
        <begin position="308"/>
        <end position="328"/>
    </location>
</feature>